<reference evidence="8 9" key="1">
    <citation type="submission" date="2018-08" db="EMBL/GenBank/DDBJ databases">
        <title>Henriciella mobilis sp. nov., isolated from seawater.</title>
        <authorList>
            <person name="Cheng H."/>
            <person name="Wu Y.-H."/>
            <person name="Xu X.-W."/>
            <person name="Guo L.-L."/>
        </authorList>
    </citation>
    <scope>NUCLEOTIDE SEQUENCE [LARGE SCALE GENOMIC DNA]</scope>
    <source>
        <strain evidence="8 9">CCUG66934</strain>
    </source>
</reference>
<organism evidence="8 9">
    <name type="scientific">Henriciella barbarensis</name>
    <dbReference type="NCBI Taxonomy" id="86342"/>
    <lineage>
        <taxon>Bacteria</taxon>
        <taxon>Pseudomonadati</taxon>
        <taxon>Pseudomonadota</taxon>
        <taxon>Alphaproteobacteria</taxon>
        <taxon>Hyphomonadales</taxon>
        <taxon>Hyphomonadaceae</taxon>
        <taxon>Henriciella</taxon>
    </lineage>
</organism>
<dbReference type="PANTHER" id="PTHR43767:SF1">
    <property type="entry name" value="NONRIBOSOMAL PEPTIDE SYNTHASE PES1 (EUROFUNG)-RELATED"/>
    <property type="match status" value="1"/>
</dbReference>
<evidence type="ECO:0000313" key="8">
    <source>
        <dbReference type="EMBL" id="RIJ24639.1"/>
    </source>
</evidence>
<dbReference type="PANTHER" id="PTHR43767">
    <property type="entry name" value="LONG-CHAIN-FATTY-ACID--COA LIGASE"/>
    <property type="match status" value="1"/>
</dbReference>
<feature type="domain" description="AMP-dependent synthetase/ligase" evidence="6">
    <location>
        <begin position="25"/>
        <end position="387"/>
    </location>
</feature>
<dbReference type="SUPFAM" id="SSF56801">
    <property type="entry name" value="Acetyl-CoA synthetase-like"/>
    <property type="match status" value="1"/>
</dbReference>
<name>A0A399R5C9_9PROT</name>
<evidence type="ECO:0000256" key="1">
    <source>
        <dbReference type="ARBA" id="ARBA00006432"/>
    </source>
</evidence>
<dbReference type="FunFam" id="3.30.300.30:FF:000008">
    <property type="entry name" value="2,3-dihydroxybenzoate-AMP ligase"/>
    <property type="match status" value="1"/>
</dbReference>
<evidence type="ECO:0000313" key="9">
    <source>
        <dbReference type="Proteomes" id="UP000265431"/>
    </source>
</evidence>
<dbReference type="OrthoDB" id="6187882at2"/>
<evidence type="ECO:0000259" key="6">
    <source>
        <dbReference type="Pfam" id="PF00501"/>
    </source>
</evidence>
<dbReference type="InterPro" id="IPR025110">
    <property type="entry name" value="AMP-bd_C"/>
</dbReference>
<keyword evidence="2 8" id="KW-0436">Ligase</keyword>
<dbReference type="Gene3D" id="3.40.50.12780">
    <property type="entry name" value="N-terminal domain of ligase-like"/>
    <property type="match status" value="1"/>
</dbReference>
<keyword evidence="9" id="KW-1185">Reference proteome</keyword>
<evidence type="ECO:0000256" key="4">
    <source>
        <dbReference type="ARBA" id="ARBA00066616"/>
    </source>
</evidence>
<comment type="similarity">
    <text evidence="1">Belongs to the ATP-dependent AMP-binding enzyme family.</text>
</comment>
<dbReference type="InterPro" id="IPR045851">
    <property type="entry name" value="AMP-bd_C_sf"/>
</dbReference>
<dbReference type="Proteomes" id="UP000265431">
    <property type="component" value="Unassembled WGS sequence"/>
</dbReference>
<dbReference type="GO" id="GO:0016878">
    <property type="term" value="F:acid-thiol ligase activity"/>
    <property type="evidence" value="ECO:0007669"/>
    <property type="project" value="UniProtKB-ARBA"/>
</dbReference>
<comment type="catalytic activity">
    <reaction evidence="3">
        <text>3-(methylsulfanyl)propanoate + ATP + CoA = 3-(methylsulfanyl)propanoyl-CoA + AMP + diphosphate</text>
        <dbReference type="Rhea" id="RHEA:43052"/>
        <dbReference type="ChEBI" id="CHEBI:30616"/>
        <dbReference type="ChEBI" id="CHEBI:33019"/>
        <dbReference type="ChEBI" id="CHEBI:49016"/>
        <dbReference type="ChEBI" id="CHEBI:57287"/>
        <dbReference type="ChEBI" id="CHEBI:82815"/>
        <dbReference type="ChEBI" id="CHEBI:456215"/>
        <dbReference type="EC" id="6.2.1.44"/>
    </reaction>
    <physiologicalReaction direction="left-to-right" evidence="3">
        <dbReference type="Rhea" id="RHEA:43053"/>
    </physiologicalReaction>
</comment>
<accession>A0A399R5C9</accession>
<evidence type="ECO:0000259" key="7">
    <source>
        <dbReference type="Pfam" id="PF13193"/>
    </source>
</evidence>
<dbReference type="AlphaFoldDB" id="A0A399R5C9"/>
<dbReference type="InterPro" id="IPR050237">
    <property type="entry name" value="ATP-dep_AMP-bd_enzyme"/>
</dbReference>
<proteinExistence type="inferred from homology"/>
<dbReference type="Pfam" id="PF13193">
    <property type="entry name" value="AMP-binding_C"/>
    <property type="match status" value="1"/>
</dbReference>
<dbReference type="EMBL" id="QWGB01000005">
    <property type="protein sequence ID" value="RIJ24639.1"/>
    <property type="molecule type" value="Genomic_DNA"/>
</dbReference>
<dbReference type="Pfam" id="PF00501">
    <property type="entry name" value="AMP-binding"/>
    <property type="match status" value="1"/>
</dbReference>
<protein>
    <recommendedName>
        <fullName evidence="5">3-methylmercaptopropionyl-CoA ligase</fullName>
        <ecNumber evidence="4">6.2.1.44</ecNumber>
    </recommendedName>
</protein>
<evidence type="ECO:0000256" key="3">
    <source>
        <dbReference type="ARBA" id="ARBA00051915"/>
    </source>
</evidence>
<sequence length="530" mass="57962">MCGDFQMTEANFHPRYQSLSDLIHSHASNRPTARAVEFAGRSLSWSELDLIGRCIGAQLNREGIKPGEHVGLLAKNSDAYFELLAGCSQAQCVLTPINWRLSADEIAFILKDAEIRVLFVSSEYCDLARQLLSDLDYEIRLFVLDGAERSDCTHYPTWRDNRSSDSLAGTPASSDVLLQIYSSGTTGTPKGVQLTHASVLAAAEQVRHGLVGDWSDEDRLLVALPLFHAGALLTASYALFAGAASFILKDTNIDVLMQAASEHRATKIGFVPALLRMVIEHPDFSADRFPALDTIIYGGSAISPDVLQQALKAFRADFVQLFGMSETFTAGTVLTGPDHRDPARVNTCGRPMHGIELRVVRPDGSEADTDEPGEVLIKSATIMKGYWGRPEQTAEVLQQGWYHTGDVGSIDSNGYLTIRDRLRDMVISGGENIYPAEIENVLMTHPEVADCAVIGIPDPKWGEAVRAVVVSTPDAPQNADTLIEFLQARLARYKCPRSVAFTDALPRNATGKVLKRVLRETSMQPETQSS</sequence>
<evidence type="ECO:0000256" key="2">
    <source>
        <dbReference type="ARBA" id="ARBA00022598"/>
    </source>
</evidence>
<gene>
    <name evidence="8" type="ORF">D1224_10560</name>
</gene>
<dbReference type="EC" id="6.2.1.44" evidence="4"/>
<dbReference type="InterPro" id="IPR042099">
    <property type="entry name" value="ANL_N_sf"/>
</dbReference>
<evidence type="ECO:0000256" key="5">
    <source>
        <dbReference type="ARBA" id="ARBA00067668"/>
    </source>
</evidence>
<dbReference type="Gene3D" id="3.30.300.30">
    <property type="match status" value="1"/>
</dbReference>
<feature type="domain" description="AMP-binding enzyme C-terminal" evidence="7">
    <location>
        <begin position="437"/>
        <end position="512"/>
    </location>
</feature>
<dbReference type="InterPro" id="IPR000873">
    <property type="entry name" value="AMP-dep_synth/lig_dom"/>
</dbReference>
<comment type="caution">
    <text evidence="8">The sequence shown here is derived from an EMBL/GenBank/DDBJ whole genome shotgun (WGS) entry which is preliminary data.</text>
</comment>
<dbReference type="NCBIfam" id="NF004837">
    <property type="entry name" value="PRK06187.1"/>
    <property type="match status" value="1"/>
</dbReference>